<name>A0AB39RZT8_9ACTN</name>
<feature type="transmembrane region" description="Helical" evidence="1">
    <location>
        <begin position="125"/>
        <end position="146"/>
    </location>
</feature>
<feature type="transmembrane region" description="Helical" evidence="1">
    <location>
        <begin position="12"/>
        <end position="36"/>
    </location>
</feature>
<proteinExistence type="predicted"/>
<evidence type="ECO:0000313" key="2">
    <source>
        <dbReference type="EMBL" id="XDQ60789.1"/>
    </source>
</evidence>
<keyword evidence="1" id="KW-0812">Transmembrane</keyword>
<feature type="transmembrane region" description="Helical" evidence="1">
    <location>
        <begin position="87"/>
        <end position="113"/>
    </location>
</feature>
<sequence length="210" mass="22328">MEPREERLRTPRAAGMAGAVFAVLLALAIVLIRIAIPSGNAADAAVEPDERWAVSTALEVLPFAGIFFLWFMGALRAHVGDAEDRFVATVFLGSGLVFVSTTFGAGAAAGTVLNETQPSGFGRHFAYTLMTTYGLRMAAVFILTTSTIGHRLGVFPRPLTLFGYLAALVLLFLASSVPWSELVFPVWALVVSIHILRVGLRQPPPSGGTG</sequence>
<dbReference type="EMBL" id="CP163440">
    <property type="protein sequence ID" value="XDQ60789.1"/>
    <property type="molecule type" value="Genomic_DNA"/>
</dbReference>
<evidence type="ECO:0000256" key="1">
    <source>
        <dbReference type="SAM" id="Phobius"/>
    </source>
</evidence>
<keyword evidence="1" id="KW-1133">Transmembrane helix</keyword>
<keyword evidence="1" id="KW-0472">Membrane</keyword>
<accession>A0AB39RZT8</accession>
<dbReference type="AlphaFoldDB" id="A0AB39RZT8"/>
<organism evidence="2">
    <name type="scientific">Streptomyces sp. R35</name>
    <dbReference type="NCBI Taxonomy" id="3238630"/>
    <lineage>
        <taxon>Bacteria</taxon>
        <taxon>Bacillati</taxon>
        <taxon>Actinomycetota</taxon>
        <taxon>Actinomycetes</taxon>
        <taxon>Kitasatosporales</taxon>
        <taxon>Streptomycetaceae</taxon>
        <taxon>Streptomyces</taxon>
    </lineage>
</organism>
<feature type="transmembrane region" description="Helical" evidence="1">
    <location>
        <begin position="56"/>
        <end position="75"/>
    </location>
</feature>
<protein>
    <recommendedName>
        <fullName evidence="3">DUF4386 domain-containing protein</fullName>
    </recommendedName>
</protein>
<evidence type="ECO:0008006" key="3">
    <source>
        <dbReference type="Google" id="ProtNLM"/>
    </source>
</evidence>
<reference evidence="2" key="1">
    <citation type="submission" date="2024-07" db="EMBL/GenBank/DDBJ databases">
        <authorList>
            <person name="Yu S.T."/>
        </authorList>
    </citation>
    <scope>NUCLEOTIDE SEQUENCE</scope>
    <source>
        <strain evidence="2">R35</strain>
    </source>
</reference>
<feature type="transmembrane region" description="Helical" evidence="1">
    <location>
        <begin position="158"/>
        <end position="176"/>
    </location>
</feature>
<gene>
    <name evidence="2" type="ORF">AB5J50_08350</name>
</gene>
<dbReference type="RefSeq" id="WP_369256367.1">
    <property type="nucleotide sequence ID" value="NZ_CP163440.1"/>
</dbReference>